<dbReference type="NCBIfam" id="TIGR04356">
    <property type="entry name" value="grasp_GAK"/>
    <property type="match status" value="1"/>
</dbReference>
<comment type="caution">
    <text evidence="4">The sequence shown here is derived from an EMBL/GenBank/DDBJ whole genome shotgun (WGS) entry which is preliminary data.</text>
</comment>
<keyword evidence="2" id="KW-0067">ATP-binding</keyword>
<feature type="domain" description="ATP-grasp" evidence="3">
    <location>
        <begin position="108"/>
        <end position="291"/>
    </location>
</feature>
<protein>
    <submittedName>
        <fullName evidence="4">GAK system ATP-grasp enzyme</fullName>
    </submittedName>
</protein>
<sequence length="295" mass="31877">MNKPKIGVVGIPGKWSTEVLADALEQRTGHRLVIDLAEVVLDLSGPTLSWRGHDLTALDALVVKKVSPVYGPGMLDRIELLCQAEHCGVRVFSPARSILRLVNRLSCTLALRQADIPMPETVITEEVGEAVAAVRRFGQAVFKPLFSTKARGMTLIDADQPEAQLTAQVAAFKADNPMMYLQRRLALGGQDLGLVFLGGEYLGTYARQAQGESWNTTIHSGGRYASYQPSAELIELARQAQRPFQLDFTTVDVAETDQGPIVFEVSAFGGFRGALEGAGIDAASAYADYVLEALS</sequence>
<dbReference type="RefSeq" id="WP_316973402.1">
    <property type="nucleotide sequence ID" value="NZ_JAWIIJ010000004.1"/>
</dbReference>
<evidence type="ECO:0000259" key="3">
    <source>
        <dbReference type="PROSITE" id="PS50975"/>
    </source>
</evidence>
<keyword evidence="2" id="KW-0547">Nucleotide-binding</keyword>
<gene>
    <name evidence="4" type="ORF">RYS15_08325</name>
</gene>
<proteinExistence type="predicted"/>
<dbReference type="InterPro" id="IPR027592">
    <property type="entry name" value="ATP-grasp_GAK"/>
</dbReference>
<evidence type="ECO:0000256" key="2">
    <source>
        <dbReference type="PROSITE-ProRule" id="PRU00409"/>
    </source>
</evidence>
<evidence type="ECO:0000313" key="5">
    <source>
        <dbReference type="Proteomes" id="UP001269819"/>
    </source>
</evidence>
<dbReference type="Pfam" id="PF08443">
    <property type="entry name" value="RimK"/>
    <property type="match status" value="1"/>
</dbReference>
<organism evidence="4 5">
    <name type="scientific">Marinobacter xestospongiae</name>
    <dbReference type="NCBI Taxonomy" id="994319"/>
    <lineage>
        <taxon>Bacteria</taxon>
        <taxon>Pseudomonadati</taxon>
        <taxon>Pseudomonadota</taxon>
        <taxon>Gammaproteobacteria</taxon>
        <taxon>Pseudomonadales</taxon>
        <taxon>Marinobacteraceae</taxon>
        <taxon>Marinobacter</taxon>
    </lineage>
</organism>
<dbReference type="PANTHER" id="PTHR21621:SF0">
    <property type="entry name" value="BETA-CITRYLGLUTAMATE SYNTHASE B-RELATED"/>
    <property type="match status" value="1"/>
</dbReference>
<keyword evidence="1" id="KW-0464">Manganese</keyword>
<dbReference type="InterPro" id="IPR013651">
    <property type="entry name" value="ATP-grasp_RimK-type"/>
</dbReference>
<reference evidence="4 5" key="1">
    <citation type="submission" date="2023-10" db="EMBL/GenBank/DDBJ databases">
        <title>Characteristics and mechanism of a salt-tolerant marine origin heterotrophic nitrifying- aerobic denitrifying bacteria Marinobacter xestospongiae HN1.</title>
        <authorList>
            <person name="Qi R."/>
        </authorList>
    </citation>
    <scope>NUCLEOTIDE SEQUENCE [LARGE SCALE GENOMIC DNA]</scope>
    <source>
        <strain evidence="4 5">HN1</strain>
    </source>
</reference>
<dbReference type="Gene3D" id="3.40.50.20">
    <property type="match status" value="1"/>
</dbReference>
<keyword evidence="5" id="KW-1185">Reference proteome</keyword>
<dbReference type="EMBL" id="JAWIIJ010000004">
    <property type="protein sequence ID" value="MDV2078688.1"/>
    <property type="molecule type" value="Genomic_DNA"/>
</dbReference>
<dbReference type="Proteomes" id="UP001269819">
    <property type="component" value="Unassembled WGS sequence"/>
</dbReference>
<dbReference type="PANTHER" id="PTHR21621">
    <property type="entry name" value="RIBOSOMAL PROTEIN S6 MODIFICATION PROTEIN"/>
    <property type="match status" value="1"/>
</dbReference>
<dbReference type="SUPFAM" id="SSF56059">
    <property type="entry name" value="Glutathione synthetase ATP-binding domain-like"/>
    <property type="match status" value="1"/>
</dbReference>
<evidence type="ECO:0000256" key="1">
    <source>
        <dbReference type="ARBA" id="ARBA00023211"/>
    </source>
</evidence>
<evidence type="ECO:0000313" key="4">
    <source>
        <dbReference type="EMBL" id="MDV2078688.1"/>
    </source>
</evidence>
<dbReference type="Gene3D" id="3.30.470.20">
    <property type="entry name" value="ATP-grasp fold, B domain"/>
    <property type="match status" value="1"/>
</dbReference>
<dbReference type="PROSITE" id="PS50975">
    <property type="entry name" value="ATP_GRASP"/>
    <property type="match status" value="1"/>
</dbReference>
<accession>A0ABU3VWM8</accession>
<dbReference type="InterPro" id="IPR011761">
    <property type="entry name" value="ATP-grasp"/>
</dbReference>
<name>A0ABU3VWM8_9GAMM</name>